<feature type="transmembrane region" description="Helical" evidence="1">
    <location>
        <begin position="96"/>
        <end position="113"/>
    </location>
</feature>
<reference evidence="2 3" key="1">
    <citation type="journal article" date="2017" name="ISME J.">
        <title>Unveiling bifidobacterial biogeography across the mammalian branch of the tree of life.</title>
        <authorList>
            <person name="Milani C."/>
            <person name="Mangifesta M."/>
            <person name="Mancabelli L."/>
            <person name="Lugli G.A."/>
            <person name="James K."/>
            <person name="Duranti S."/>
            <person name="Turroni F."/>
            <person name="Ferrario C."/>
            <person name="Ossiprandi M.C."/>
            <person name="van Sinderen D."/>
            <person name="Ventura M."/>
        </authorList>
    </citation>
    <scope>NUCLEOTIDE SEQUENCE [LARGE SCALE GENOMIC DNA]</scope>
    <source>
        <strain evidence="2 3">1E</strain>
    </source>
</reference>
<name>A0A267WKQ6_BIFPS</name>
<keyword evidence="1" id="KW-0472">Membrane</keyword>
<evidence type="ECO:0000256" key="1">
    <source>
        <dbReference type="SAM" id="Phobius"/>
    </source>
</evidence>
<evidence type="ECO:0000313" key="2">
    <source>
        <dbReference type="EMBL" id="PAC73188.1"/>
    </source>
</evidence>
<dbReference type="AlphaFoldDB" id="A0A267WKQ6"/>
<organism evidence="2 3">
    <name type="scientific">Bifidobacterium pseudocatenulatum</name>
    <dbReference type="NCBI Taxonomy" id="28026"/>
    <lineage>
        <taxon>Bacteria</taxon>
        <taxon>Bacillati</taxon>
        <taxon>Actinomycetota</taxon>
        <taxon>Actinomycetes</taxon>
        <taxon>Bifidobacteriales</taxon>
        <taxon>Bifidobacteriaceae</taxon>
        <taxon>Bifidobacterium</taxon>
    </lineage>
</organism>
<dbReference type="EMBL" id="MNLB01000007">
    <property type="protein sequence ID" value="PAC73188.1"/>
    <property type="molecule type" value="Genomic_DNA"/>
</dbReference>
<comment type="caution">
    <text evidence="2">The sequence shown here is derived from an EMBL/GenBank/DDBJ whole genome shotgun (WGS) entry which is preliminary data.</text>
</comment>
<sequence length="158" mass="17440">MALSGKLDEVGEADRWIWERLGHIWERLGCWTGSSQQPRRLIKTQILLAENLLEQGVGGALSNGIVGFIAVAAGMTGDETAADMTAANIHTFEVCAFYVPLDLIVLSLLVFMFKVKINEKMHAEIVEQLEAKLAAGEIPDEEVKTVETVEASTRRPRF</sequence>
<dbReference type="Proteomes" id="UP000216789">
    <property type="component" value="Unassembled WGS sequence"/>
</dbReference>
<keyword evidence="1" id="KW-0812">Transmembrane</keyword>
<proteinExistence type="predicted"/>
<evidence type="ECO:0000313" key="3">
    <source>
        <dbReference type="Proteomes" id="UP000216789"/>
    </source>
</evidence>
<accession>A0A267WKQ6</accession>
<gene>
    <name evidence="2" type="ORF">BPS1E_1294</name>
</gene>
<protein>
    <submittedName>
        <fullName evidence="2">Sodium:solute symporter</fullName>
    </submittedName>
</protein>
<keyword evidence="1" id="KW-1133">Transmembrane helix</keyword>